<protein>
    <recommendedName>
        <fullName evidence="3">Protein kinase domain-containing protein</fullName>
    </recommendedName>
</protein>
<dbReference type="Proteomes" id="UP000287166">
    <property type="component" value="Unassembled WGS sequence"/>
</dbReference>
<organism evidence="1 2">
    <name type="scientific">Sparassis crispa</name>
    <dbReference type="NCBI Taxonomy" id="139825"/>
    <lineage>
        <taxon>Eukaryota</taxon>
        <taxon>Fungi</taxon>
        <taxon>Dikarya</taxon>
        <taxon>Basidiomycota</taxon>
        <taxon>Agaricomycotina</taxon>
        <taxon>Agaricomycetes</taxon>
        <taxon>Polyporales</taxon>
        <taxon>Sparassidaceae</taxon>
        <taxon>Sparassis</taxon>
    </lineage>
</organism>
<name>A0A401GPG3_9APHY</name>
<evidence type="ECO:0008006" key="3">
    <source>
        <dbReference type="Google" id="ProtNLM"/>
    </source>
</evidence>
<evidence type="ECO:0000313" key="1">
    <source>
        <dbReference type="EMBL" id="GBE84106.1"/>
    </source>
</evidence>
<dbReference type="InParanoid" id="A0A401GPG3"/>
<dbReference type="RefSeq" id="XP_027615019.1">
    <property type="nucleotide sequence ID" value="XM_027759218.1"/>
</dbReference>
<comment type="caution">
    <text evidence="1">The sequence shown here is derived from an EMBL/GenBank/DDBJ whole genome shotgun (WGS) entry which is preliminary data.</text>
</comment>
<sequence length="213" mass="23888">MLLLYLEFWQRLSERERRYPGPSDGIKVQLPHGEIALAHVMEFVTGRTAATTSVRTGPRDEVSQIMDGWLSCLYKTTKRGVVVRDISARNILARRGTPQPVLFTEFVFGRNSGARSAASNISNSMSSTILLLRLLAIPMADVNAWLEDRACKGAPFVQLFAFYSTQFPQWFQALSEVPEEIVRYNPDDMDLDVDSGGSQTYSDLVQCCSRLSL</sequence>
<reference evidence="1 2" key="1">
    <citation type="journal article" date="2018" name="Sci. Rep.">
        <title>Genome sequence of the cauliflower mushroom Sparassis crispa (Hanabiratake) and its association with beneficial usage.</title>
        <authorList>
            <person name="Kiyama R."/>
            <person name="Furutani Y."/>
            <person name="Kawaguchi K."/>
            <person name="Nakanishi T."/>
        </authorList>
    </citation>
    <scope>NUCLEOTIDE SEQUENCE [LARGE SCALE GENOMIC DNA]</scope>
</reference>
<dbReference type="AlphaFoldDB" id="A0A401GPG3"/>
<evidence type="ECO:0000313" key="2">
    <source>
        <dbReference type="Proteomes" id="UP000287166"/>
    </source>
</evidence>
<proteinExistence type="predicted"/>
<keyword evidence="2" id="KW-1185">Reference proteome</keyword>
<accession>A0A401GPG3</accession>
<dbReference type="GeneID" id="38781023"/>
<gene>
    <name evidence="1" type="ORF">SCP_0600840</name>
</gene>
<dbReference type="EMBL" id="BFAD01000006">
    <property type="protein sequence ID" value="GBE84106.1"/>
    <property type="molecule type" value="Genomic_DNA"/>
</dbReference>
<dbReference type="OrthoDB" id="2803071at2759"/>